<keyword evidence="4" id="KW-1185">Reference proteome</keyword>
<dbReference type="InterPro" id="IPR014710">
    <property type="entry name" value="RmlC-like_jellyroll"/>
</dbReference>
<dbReference type="Pfam" id="PF00027">
    <property type="entry name" value="cNMP_binding"/>
    <property type="match status" value="1"/>
</dbReference>
<dbReference type="PROSITE" id="PS50042">
    <property type="entry name" value="CNMP_BINDING_3"/>
    <property type="match status" value="1"/>
</dbReference>
<proteinExistence type="predicted"/>
<sequence length="165" mass="19350">MQWTKRKHIGDKWKYNYETLSAYGEIGDTEESQLIYSFEQPANAVYFITSGFVRLFNKETCRTRIVGAGEFFGDRSVFFTKHMYVESVSPVEFVRIDDEAYSRLMKHEPKLAVELITQISKNHIYLTEKQSLLSETKELFSQLKKGYSKIHRVKKSDHQLCCHCS</sequence>
<gene>
    <name evidence="3" type="ORF">SAMN05216244_0207</name>
</gene>
<dbReference type="EMBL" id="FNHF01000001">
    <property type="protein sequence ID" value="SDL63548.1"/>
    <property type="molecule type" value="Genomic_DNA"/>
</dbReference>
<dbReference type="STRING" id="482461.SAMN05216244_0207"/>
<dbReference type="CDD" id="cd00038">
    <property type="entry name" value="CAP_ED"/>
    <property type="match status" value="1"/>
</dbReference>
<evidence type="ECO:0000259" key="2">
    <source>
        <dbReference type="PROSITE" id="PS50042"/>
    </source>
</evidence>
<feature type="domain" description="Cyclic nucleotide-binding" evidence="2">
    <location>
        <begin position="23"/>
        <end position="122"/>
    </location>
</feature>
<dbReference type="OrthoDB" id="9798104at2"/>
<dbReference type="InterPro" id="IPR000595">
    <property type="entry name" value="cNMP-bd_dom"/>
</dbReference>
<dbReference type="Proteomes" id="UP000182347">
    <property type="component" value="Unassembled WGS sequence"/>
</dbReference>
<accession>A0A1G9LNL7</accession>
<organism evidence="3 4">
    <name type="scientific">Sediminibacillus halophilus</name>
    <dbReference type="NCBI Taxonomy" id="482461"/>
    <lineage>
        <taxon>Bacteria</taxon>
        <taxon>Bacillati</taxon>
        <taxon>Bacillota</taxon>
        <taxon>Bacilli</taxon>
        <taxon>Bacillales</taxon>
        <taxon>Bacillaceae</taxon>
        <taxon>Sediminibacillus</taxon>
    </lineage>
</organism>
<evidence type="ECO:0000313" key="3">
    <source>
        <dbReference type="EMBL" id="SDL63548.1"/>
    </source>
</evidence>
<dbReference type="SUPFAM" id="SSF51206">
    <property type="entry name" value="cAMP-binding domain-like"/>
    <property type="match status" value="1"/>
</dbReference>
<evidence type="ECO:0000256" key="1">
    <source>
        <dbReference type="ARBA" id="ARBA00023159"/>
    </source>
</evidence>
<dbReference type="Gene3D" id="2.60.120.10">
    <property type="entry name" value="Jelly Rolls"/>
    <property type="match status" value="1"/>
</dbReference>
<keyword evidence="1" id="KW-0010">Activator</keyword>
<name>A0A1G9LNL7_9BACI</name>
<dbReference type="AlphaFoldDB" id="A0A1G9LNL7"/>
<dbReference type="InterPro" id="IPR018490">
    <property type="entry name" value="cNMP-bd_dom_sf"/>
</dbReference>
<dbReference type="RefSeq" id="WP_074597026.1">
    <property type="nucleotide sequence ID" value="NZ_FNHF01000001.1"/>
</dbReference>
<evidence type="ECO:0000313" key="4">
    <source>
        <dbReference type="Proteomes" id="UP000182347"/>
    </source>
</evidence>
<protein>
    <submittedName>
        <fullName evidence="3">Cyclic nucleotide-binding domain-containing protein</fullName>
    </submittedName>
</protein>
<reference evidence="4" key="1">
    <citation type="submission" date="2016-10" db="EMBL/GenBank/DDBJ databases">
        <authorList>
            <person name="Varghese N."/>
            <person name="Submissions S."/>
        </authorList>
    </citation>
    <scope>NUCLEOTIDE SEQUENCE [LARGE SCALE GENOMIC DNA]</scope>
    <source>
        <strain evidence="4">CGMCC 1.6199</strain>
    </source>
</reference>